<keyword evidence="3" id="KW-1185">Reference proteome</keyword>
<proteinExistence type="predicted"/>
<name>A0ABD2X449_9HYME</name>
<protein>
    <recommendedName>
        <fullName evidence="4">Single domain-containing protein</fullName>
    </recommendedName>
</protein>
<accession>A0ABD2X449</accession>
<organism evidence="2 3">
    <name type="scientific">Trichogramma kaykai</name>
    <dbReference type="NCBI Taxonomy" id="54128"/>
    <lineage>
        <taxon>Eukaryota</taxon>
        <taxon>Metazoa</taxon>
        <taxon>Ecdysozoa</taxon>
        <taxon>Arthropoda</taxon>
        <taxon>Hexapoda</taxon>
        <taxon>Insecta</taxon>
        <taxon>Pterygota</taxon>
        <taxon>Neoptera</taxon>
        <taxon>Endopterygota</taxon>
        <taxon>Hymenoptera</taxon>
        <taxon>Apocrita</taxon>
        <taxon>Proctotrupomorpha</taxon>
        <taxon>Chalcidoidea</taxon>
        <taxon>Trichogrammatidae</taxon>
        <taxon>Trichogramma</taxon>
    </lineage>
</organism>
<dbReference type="AlphaFoldDB" id="A0ABD2X449"/>
<dbReference type="Proteomes" id="UP001627154">
    <property type="component" value="Unassembled WGS sequence"/>
</dbReference>
<reference evidence="2 3" key="1">
    <citation type="journal article" date="2024" name="bioRxiv">
        <title>A reference genome for Trichogramma kaykai: A tiny desert-dwelling parasitoid wasp with competing sex-ratio distorters.</title>
        <authorList>
            <person name="Culotta J."/>
            <person name="Lindsey A.R."/>
        </authorList>
    </citation>
    <scope>NUCLEOTIDE SEQUENCE [LARGE SCALE GENOMIC DNA]</scope>
    <source>
        <strain evidence="2 3">KSX58</strain>
    </source>
</reference>
<feature type="signal peptide" evidence="1">
    <location>
        <begin position="1"/>
        <end position="20"/>
    </location>
</feature>
<evidence type="ECO:0000256" key="1">
    <source>
        <dbReference type="SAM" id="SignalP"/>
    </source>
</evidence>
<dbReference type="EMBL" id="JBJJXI010000055">
    <property type="protein sequence ID" value="KAL3399785.1"/>
    <property type="molecule type" value="Genomic_DNA"/>
</dbReference>
<evidence type="ECO:0000313" key="3">
    <source>
        <dbReference type="Proteomes" id="UP001627154"/>
    </source>
</evidence>
<keyword evidence="1" id="KW-0732">Signal</keyword>
<feature type="chain" id="PRO_5044810307" description="Single domain-containing protein" evidence="1">
    <location>
        <begin position="21"/>
        <end position="106"/>
    </location>
</feature>
<evidence type="ECO:0000313" key="2">
    <source>
        <dbReference type="EMBL" id="KAL3399785.1"/>
    </source>
</evidence>
<comment type="caution">
    <text evidence="2">The sequence shown here is derived from an EMBL/GenBank/DDBJ whole genome shotgun (WGS) entry which is preliminary data.</text>
</comment>
<gene>
    <name evidence="2" type="ORF">TKK_007023</name>
</gene>
<evidence type="ECO:0008006" key="4">
    <source>
        <dbReference type="Google" id="ProtNLM"/>
    </source>
</evidence>
<sequence>MKYVFCIVVLALCAISVSQGATGYGRCKPEETENQCLEREIKENKDNCIDISVVGKYVQYTSCFNVNCGENLRKTPVDLSKPYPHCCSKCEIIDPNLPTGGYSITG</sequence>